<evidence type="ECO:0000313" key="2">
    <source>
        <dbReference type="Proteomes" id="UP001055811"/>
    </source>
</evidence>
<organism evidence="1 2">
    <name type="scientific">Cichorium intybus</name>
    <name type="common">Chicory</name>
    <dbReference type="NCBI Taxonomy" id="13427"/>
    <lineage>
        <taxon>Eukaryota</taxon>
        <taxon>Viridiplantae</taxon>
        <taxon>Streptophyta</taxon>
        <taxon>Embryophyta</taxon>
        <taxon>Tracheophyta</taxon>
        <taxon>Spermatophyta</taxon>
        <taxon>Magnoliopsida</taxon>
        <taxon>eudicotyledons</taxon>
        <taxon>Gunneridae</taxon>
        <taxon>Pentapetalae</taxon>
        <taxon>asterids</taxon>
        <taxon>campanulids</taxon>
        <taxon>Asterales</taxon>
        <taxon>Asteraceae</taxon>
        <taxon>Cichorioideae</taxon>
        <taxon>Cichorieae</taxon>
        <taxon>Cichoriinae</taxon>
        <taxon>Cichorium</taxon>
    </lineage>
</organism>
<evidence type="ECO:0000313" key="1">
    <source>
        <dbReference type="EMBL" id="KAI3739428.1"/>
    </source>
</evidence>
<dbReference type="EMBL" id="CM042013">
    <property type="protein sequence ID" value="KAI3739428.1"/>
    <property type="molecule type" value="Genomic_DNA"/>
</dbReference>
<accession>A0ACB9CZ28</accession>
<keyword evidence="2" id="KW-1185">Reference proteome</keyword>
<dbReference type="Proteomes" id="UP001055811">
    <property type="component" value="Linkage Group LG05"/>
</dbReference>
<proteinExistence type="predicted"/>
<reference evidence="2" key="1">
    <citation type="journal article" date="2022" name="Mol. Ecol. Resour.">
        <title>The genomes of chicory, endive, great burdock and yacon provide insights into Asteraceae palaeo-polyploidization history and plant inulin production.</title>
        <authorList>
            <person name="Fan W."/>
            <person name="Wang S."/>
            <person name="Wang H."/>
            <person name="Wang A."/>
            <person name="Jiang F."/>
            <person name="Liu H."/>
            <person name="Zhao H."/>
            <person name="Xu D."/>
            <person name="Zhang Y."/>
        </authorList>
    </citation>
    <scope>NUCLEOTIDE SEQUENCE [LARGE SCALE GENOMIC DNA]</scope>
    <source>
        <strain evidence="2">cv. Punajuju</strain>
    </source>
</reference>
<sequence length="90" mass="10052">MSIFLKWDARLKKKAIALCSKNFGLPRNPVLEKFLEPPPPPAVAKGKMAVYVGQKDRDFKRVLVKSIYSNTDGEYKTQQIGIKPATTDAS</sequence>
<gene>
    <name evidence="1" type="ORF">L2E82_29832</name>
</gene>
<protein>
    <submittedName>
        <fullName evidence="1">Uncharacterized protein</fullName>
    </submittedName>
</protein>
<name>A0ACB9CZ28_CICIN</name>
<comment type="caution">
    <text evidence="1">The sequence shown here is derived from an EMBL/GenBank/DDBJ whole genome shotgun (WGS) entry which is preliminary data.</text>
</comment>
<reference evidence="1 2" key="2">
    <citation type="journal article" date="2022" name="Mol. Ecol. Resour.">
        <title>The genomes of chicory, endive, great burdock and yacon provide insights into Asteraceae paleo-polyploidization history and plant inulin production.</title>
        <authorList>
            <person name="Fan W."/>
            <person name="Wang S."/>
            <person name="Wang H."/>
            <person name="Wang A."/>
            <person name="Jiang F."/>
            <person name="Liu H."/>
            <person name="Zhao H."/>
            <person name="Xu D."/>
            <person name="Zhang Y."/>
        </authorList>
    </citation>
    <scope>NUCLEOTIDE SEQUENCE [LARGE SCALE GENOMIC DNA]</scope>
    <source>
        <strain evidence="2">cv. Punajuju</strain>
        <tissue evidence="1">Leaves</tissue>
    </source>
</reference>